<dbReference type="HOGENOM" id="CLU_2654319_0_0_1"/>
<reference evidence="2" key="1">
    <citation type="journal article" date="2010" name="Genome Res.">
        <title>Population genomic sequencing of Coccidioides fungi reveals recent hybridization and transposon control.</title>
        <authorList>
            <person name="Neafsey D.E."/>
            <person name="Barker B.M."/>
            <person name="Sharpton T.J."/>
            <person name="Stajich J.E."/>
            <person name="Park D.J."/>
            <person name="Whiston E."/>
            <person name="Hung C.-Y."/>
            <person name="McMahan C."/>
            <person name="White J."/>
            <person name="Sykes S."/>
            <person name="Heiman D."/>
            <person name="Young S."/>
            <person name="Zeng Q."/>
            <person name="Abouelleil A."/>
            <person name="Aftuck L."/>
            <person name="Bessette D."/>
            <person name="Brown A."/>
            <person name="FitzGerald M."/>
            <person name="Lui A."/>
            <person name="Macdonald J.P."/>
            <person name="Priest M."/>
            <person name="Orbach M.J."/>
            <person name="Galgiani J.N."/>
            <person name="Kirkland T.N."/>
            <person name="Cole G.T."/>
            <person name="Birren B.W."/>
            <person name="Henn M.R."/>
            <person name="Taylor J.W."/>
            <person name="Rounsley S.D."/>
        </authorList>
    </citation>
    <scope>NUCLEOTIDE SEQUENCE [LARGE SCALE GENOMIC DNA]</scope>
    <source>
        <strain evidence="2">RMSCC 757 / Silveira</strain>
    </source>
</reference>
<evidence type="ECO:0000313" key="2">
    <source>
        <dbReference type="Proteomes" id="UP000002497"/>
    </source>
</evidence>
<dbReference type="EMBL" id="GL636490">
    <property type="protein sequence ID" value="EFW19381.1"/>
    <property type="molecule type" value="Genomic_DNA"/>
</dbReference>
<evidence type="ECO:0000313" key="1">
    <source>
        <dbReference type="EMBL" id="EFW19381.1"/>
    </source>
</evidence>
<name>E9D2G7_COCPS</name>
<dbReference type="AlphaFoldDB" id="E9D2G7"/>
<dbReference type="OMA" id="PELHGGQ"/>
<keyword evidence="2" id="KW-1185">Reference proteome</keyword>
<protein>
    <submittedName>
        <fullName evidence="1">Predicted protein</fullName>
    </submittedName>
</protein>
<dbReference type="Proteomes" id="UP000002497">
    <property type="component" value="Unassembled WGS sequence"/>
</dbReference>
<accession>E9D2G7</accession>
<sequence>MALSNIPAMEEGELKYLVSDRRHSDTSGKELVKTFFKLKCRRPELHGGQKKRLALEYYDKEQVESGVEKRLVLNRR</sequence>
<gene>
    <name evidence="1" type="ORF">CPSG_03765</name>
</gene>
<dbReference type="VEuPathDB" id="FungiDB:CPSG_03765"/>
<reference evidence="2" key="2">
    <citation type="submission" date="2010-03" db="EMBL/GenBank/DDBJ databases">
        <title>The genome sequence of Coccidioides posadasii strain Silveira.</title>
        <authorList>
            <consortium name="The Broad Institute Genome Sequencing Center for Infectious Disease"/>
            <person name="Neafsey D."/>
            <person name="Orbach M."/>
            <person name="Henn M.R."/>
            <person name="Cole G.T."/>
            <person name="Galgiani J."/>
            <person name="Gardner M.J."/>
            <person name="Kirkland T.N."/>
            <person name="Taylor J.W."/>
            <person name="Young S.K."/>
            <person name="Zeng Q."/>
            <person name="Koehrsen M."/>
            <person name="Alvarado L."/>
            <person name="Berlin A."/>
            <person name="Borenstein D."/>
            <person name="Chapman S.B."/>
            <person name="Chen Z."/>
            <person name="Engels R."/>
            <person name="Freedman E."/>
            <person name="Gellesch M."/>
            <person name="Goldberg J."/>
            <person name="Griggs A."/>
            <person name="Gujja S."/>
            <person name="Heilman E."/>
            <person name="Heiman D."/>
            <person name="Howarth C."/>
            <person name="Jen D."/>
            <person name="Larson L."/>
            <person name="Mehta T."/>
            <person name="Neiman D."/>
            <person name="Park D."/>
            <person name="Pearson M."/>
            <person name="Richards J."/>
            <person name="Roberts A."/>
            <person name="Saif S."/>
            <person name="Shea T."/>
            <person name="Shenoy N."/>
            <person name="Sisk P."/>
            <person name="Stolte C."/>
            <person name="Sykes S."/>
            <person name="Walk T."/>
            <person name="White J."/>
            <person name="Yandava C."/>
            <person name="Haas B."/>
            <person name="Nusbaum C."/>
            <person name="Birren B."/>
        </authorList>
    </citation>
    <scope>NUCLEOTIDE SEQUENCE [LARGE SCALE GENOMIC DNA]</scope>
    <source>
        <strain evidence="2">RMSCC 757 / Silveira</strain>
    </source>
</reference>
<proteinExistence type="predicted"/>
<organism evidence="2">
    <name type="scientific">Coccidioides posadasii (strain RMSCC 757 / Silveira)</name>
    <name type="common">Valley fever fungus</name>
    <dbReference type="NCBI Taxonomy" id="443226"/>
    <lineage>
        <taxon>Eukaryota</taxon>
        <taxon>Fungi</taxon>
        <taxon>Dikarya</taxon>
        <taxon>Ascomycota</taxon>
        <taxon>Pezizomycotina</taxon>
        <taxon>Eurotiomycetes</taxon>
        <taxon>Eurotiomycetidae</taxon>
        <taxon>Onygenales</taxon>
        <taxon>Onygenaceae</taxon>
        <taxon>Coccidioides</taxon>
    </lineage>
</organism>